<dbReference type="Gene3D" id="3.40.50.2300">
    <property type="match status" value="1"/>
</dbReference>
<dbReference type="Proteomes" id="UP000198647">
    <property type="component" value="Unassembled WGS sequence"/>
</dbReference>
<feature type="domain" description="Phosphotyrosine protein phosphatase I" evidence="5">
    <location>
        <begin position="2"/>
        <end position="193"/>
    </location>
</feature>
<dbReference type="Pfam" id="PF01451">
    <property type="entry name" value="LMWPc"/>
    <property type="match status" value="1"/>
</dbReference>
<dbReference type="RefSeq" id="WP_233129701.1">
    <property type="nucleotide sequence ID" value="NZ_FNOS01000003.1"/>
</dbReference>
<feature type="coiled-coil region" evidence="4">
    <location>
        <begin position="113"/>
        <end position="159"/>
    </location>
</feature>
<organism evidence="6 7">
    <name type="scientific">Salimicrobium album</name>
    <dbReference type="NCBI Taxonomy" id="50717"/>
    <lineage>
        <taxon>Bacteria</taxon>
        <taxon>Bacillati</taxon>
        <taxon>Bacillota</taxon>
        <taxon>Bacilli</taxon>
        <taxon>Bacillales</taxon>
        <taxon>Bacillaceae</taxon>
        <taxon>Salimicrobium</taxon>
    </lineage>
</organism>
<dbReference type="InterPro" id="IPR036196">
    <property type="entry name" value="Ptyr_pPase_sf"/>
</dbReference>
<evidence type="ECO:0000259" key="5">
    <source>
        <dbReference type="SMART" id="SM00226"/>
    </source>
</evidence>
<evidence type="ECO:0000256" key="3">
    <source>
        <dbReference type="ARBA" id="ARBA00022912"/>
    </source>
</evidence>
<comment type="similarity">
    <text evidence="1">Belongs to the low molecular weight phosphotyrosine protein phosphatase family.</text>
</comment>
<dbReference type="PANTHER" id="PTHR11717">
    <property type="entry name" value="LOW MOLECULAR WEIGHT PROTEIN TYROSINE PHOSPHATASE"/>
    <property type="match status" value="1"/>
</dbReference>
<keyword evidence="4" id="KW-0175">Coiled coil</keyword>
<evidence type="ECO:0000256" key="4">
    <source>
        <dbReference type="SAM" id="Coils"/>
    </source>
</evidence>
<protein>
    <submittedName>
        <fullName evidence="6">Protein-tyrosine phosphatase</fullName>
    </submittedName>
</protein>
<accession>A0A1H3ERG8</accession>
<dbReference type="SMART" id="SM00226">
    <property type="entry name" value="LMWPc"/>
    <property type="match status" value="1"/>
</dbReference>
<keyword evidence="7" id="KW-1185">Reference proteome</keyword>
<evidence type="ECO:0000256" key="1">
    <source>
        <dbReference type="ARBA" id="ARBA00011063"/>
    </source>
</evidence>
<comment type="caution">
    <text evidence="6">The sequence shown here is derived from an EMBL/GenBank/DDBJ whole genome shotgun (WGS) entry which is preliminary data.</text>
</comment>
<sequence>MMNILFVCTGNTCRSPMAEAILKNKTSGHDVRSAGMFAGHGSPVSRGAMQVMEEEGVSTDGISQPVSPELLSWADLVLTMTEGHKQTIAMQYQGYEDKLFTLKEYVLVPEEKWDRLKSLYSRVEEKRNQLRQEETEDVSEKWQEACREELEEIEELEDSFPDVNVSDPFGADVEMYRETYRELEKYIDLLIDKTGDK</sequence>
<name>A0A1H3ERG8_9BACI</name>
<evidence type="ECO:0000313" key="6">
    <source>
        <dbReference type="EMBL" id="SDX80728.1"/>
    </source>
</evidence>
<dbReference type="InterPro" id="IPR050438">
    <property type="entry name" value="LMW_PTPase"/>
</dbReference>
<keyword evidence="3" id="KW-0904">Protein phosphatase</keyword>
<dbReference type="InterPro" id="IPR023485">
    <property type="entry name" value="Ptyr_pPase"/>
</dbReference>
<dbReference type="PRINTS" id="PR00719">
    <property type="entry name" value="LMWPTPASE"/>
</dbReference>
<dbReference type="CDD" id="cd16344">
    <property type="entry name" value="LMWPAP"/>
    <property type="match status" value="1"/>
</dbReference>
<evidence type="ECO:0000256" key="2">
    <source>
        <dbReference type="ARBA" id="ARBA00022801"/>
    </source>
</evidence>
<dbReference type="PANTHER" id="PTHR11717:SF31">
    <property type="entry name" value="LOW MOLECULAR WEIGHT PROTEIN-TYROSINE-PHOSPHATASE ETP-RELATED"/>
    <property type="match status" value="1"/>
</dbReference>
<reference evidence="6 7" key="1">
    <citation type="submission" date="2016-10" db="EMBL/GenBank/DDBJ databases">
        <authorList>
            <person name="Varghese N."/>
            <person name="Submissions S."/>
        </authorList>
    </citation>
    <scope>NUCLEOTIDE SEQUENCE [LARGE SCALE GENOMIC DNA]</scope>
    <source>
        <strain evidence="6 7">DSM 20748</strain>
    </source>
</reference>
<dbReference type="SUPFAM" id="SSF52788">
    <property type="entry name" value="Phosphotyrosine protein phosphatases I"/>
    <property type="match status" value="1"/>
</dbReference>
<gene>
    <name evidence="6" type="ORF">SAMN04488081_1330</name>
</gene>
<dbReference type="InterPro" id="IPR017867">
    <property type="entry name" value="Tyr_phospatase_low_mol_wt"/>
</dbReference>
<keyword evidence="2" id="KW-0378">Hydrolase</keyword>
<evidence type="ECO:0000313" key="7">
    <source>
        <dbReference type="Proteomes" id="UP000198647"/>
    </source>
</evidence>
<dbReference type="EMBL" id="FNOS01000003">
    <property type="protein sequence ID" value="SDX80728.1"/>
    <property type="molecule type" value="Genomic_DNA"/>
</dbReference>
<proteinExistence type="inferred from homology"/>